<feature type="chain" id="PRO_5005807575" evidence="1">
    <location>
        <begin position="22"/>
        <end position="229"/>
    </location>
</feature>
<dbReference type="Proteomes" id="UP000048926">
    <property type="component" value="Unassembled WGS sequence"/>
</dbReference>
<keyword evidence="3" id="KW-1185">Reference proteome</keyword>
<protein>
    <submittedName>
        <fullName evidence="2">Uncharacterized protein</fullName>
    </submittedName>
</protein>
<name>A0A0M6Y4P5_9HYPH</name>
<dbReference type="OrthoDB" id="9809589at2"/>
<evidence type="ECO:0000256" key="1">
    <source>
        <dbReference type="SAM" id="SignalP"/>
    </source>
</evidence>
<proteinExistence type="predicted"/>
<dbReference type="RefSeq" id="WP_055657995.1">
    <property type="nucleotide sequence ID" value="NZ_CXST01000002.1"/>
</dbReference>
<keyword evidence="1" id="KW-0732">Signal</keyword>
<reference evidence="3" key="1">
    <citation type="submission" date="2015-07" db="EMBL/GenBank/DDBJ databases">
        <authorList>
            <person name="Rodrigo-Torres Lidia"/>
            <person name="Arahal R.David."/>
        </authorList>
    </citation>
    <scope>NUCLEOTIDE SEQUENCE [LARGE SCALE GENOMIC DNA]</scope>
    <source>
        <strain evidence="3">CECT 4801</strain>
    </source>
</reference>
<accession>A0A0M6Y4P5</accession>
<dbReference type="STRING" id="187304.B0E33_05730"/>
<organism evidence="2 3">
    <name type="scientific">Roseibium aggregatum</name>
    <dbReference type="NCBI Taxonomy" id="187304"/>
    <lineage>
        <taxon>Bacteria</taxon>
        <taxon>Pseudomonadati</taxon>
        <taxon>Pseudomonadota</taxon>
        <taxon>Alphaproteobacteria</taxon>
        <taxon>Hyphomicrobiales</taxon>
        <taxon>Stappiaceae</taxon>
        <taxon>Roseibium</taxon>
    </lineage>
</organism>
<dbReference type="EMBL" id="CXST01000002">
    <property type="protein sequence ID" value="CTQ45075.1"/>
    <property type="molecule type" value="Genomic_DNA"/>
</dbReference>
<sequence>MSRIYQAAVIAAGLLAGTALAAPGFAKTVQVETIPVAPSEPENAPAIPAEDLAAPEAGEPAAAEGSKAPTPASAELPQVLYSTSYLPKPVQRMQAQLKEAALSGNMERLRMVFESNELPPTVSFGQIDDPIDFLKEISGDGEGFEILAILADIMDAGFLHVDAGTPQEMYLWPYFARYPLHDLTPDQKVELFRIVTAGDFAEMQDFGAWTFYRVGIGPDGTLHYFVAGD</sequence>
<dbReference type="AlphaFoldDB" id="A0A0M6Y4P5"/>
<evidence type="ECO:0000313" key="2">
    <source>
        <dbReference type="EMBL" id="CTQ45075.1"/>
    </source>
</evidence>
<feature type="signal peptide" evidence="1">
    <location>
        <begin position="1"/>
        <end position="21"/>
    </location>
</feature>
<gene>
    <name evidence="2" type="ORF">LAL4801_03522</name>
</gene>
<evidence type="ECO:0000313" key="3">
    <source>
        <dbReference type="Proteomes" id="UP000048926"/>
    </source>
</evidence>